<dbReference type="EC" id="2.5.1.157" evidence="6"/>
<dbReference type="AlphaFoldDB" id="A0A7J7IEP9"/>
<protein>
    <recommendedName>
        <fullName evidence="6">18S rRNA aminocarboxypropyltransferase</fullName>
        <ecNumber evidence="6">2.5.1.157</ecNumber>
    </recommendedName>
</protein>
<dbReference type="Proteomes" id="UP000530660">
    <property type="component" value="Unassembled WGS sequence"/>
</dbReference>
<evidence type="ECO:0000256" key="6">
    <source>
        <dbReference type="HAMAP-Rule" id="MF_03146"/>
    </source>
</evidence>
<evidence type="ECO:0000313" key="11">
    <source>
        <dbReference type="Proteomes" id="UP000530660"/>
    </source>
</evidence>
<dbReference type="Pfam" id="PF04034">
    <property type="entry name" value="Ribo_biogen_C"/>
    <property type="match status" value="1"/>
</dbReference>
<dbReference type="OrthoDB" id="10262062at2759"/>
<feature type="region of interest" description="Disordered" evidence="7">
    <location>
        <begin position="214"/>
        <end position="233"/>
    </location>
</feature>
<accession>A0A7J7IEP9</accession>
<keyword evidence="11" id="KW-1185">Reference proteome</keyword>
<dbReference type="InterPro" id="IPR007177">
    <property type="entry name" value="Tsr3_C"/>
</dbReference>
<evidence type="ECO:0000259" key="9">
    <source>
        <dbReference type="Pfam" id="PF04068"/>
    </source>
</evidence>
<keyword evidence="4 6" id="KW-0808">Transferase</keyword>
<name>A0A7J7IEP9_9RHOD</name>
<dbReference type="Pfam" id="PF04068">
    <property type="entry name" value="Fer4_RLI"/>
    <property type="match status" value="1"/>
</dbReference>
<dbReference type="GO" id="GO:0106388">
    <property type="term" value="F:rRNA small subunit aminocarboxypropyltransferase activity"/>
    <property type="evidence" value="ECO:0007669"/>
    <property type="project" value="UniProtKB-EC"/>
</dbReference>
<dbReference type="PANTHER" id="PTHR20426">
    <property type="entry name" value="RIBOSOME BIOGENESIS PROTEIN TSR3 HOMOLOG"/>
    <property type="match status" value="1"/>
</dbReference>
<evidence type="ECO:0000256" key="7">
    <source>
        <dbReference type="SAM" id="MobiDB-lite"/>
    </source>
</evidence>
<gene>
    <name evidence="10" type="primary">TSR3</name>
    <name evidence="10" type="ORF">F1559_000460</name>
</gene>
<dbReference type="PANTHER" id="PTHR20426:SF0">
    <property type="entry name" value="18S RRNA AMINOCARBOXYPROPYLTRANSFERASE"/>
    <property type="match status" value="1"/>
</dbReference>
<comment type="similarity">
    <text evidence="6">Belongs to the TDD superfamily. TSR3 family.</text>
</comment>
<evidence type="ECO:0000313" key="10">
    <source>
        <dbReference type="EMBL" id="KAF6001174.1"/>
    </source>
</evidence>
<feature type="domain" description="16S/18S rRNA aminocarboxypropyltransferase Tsr3 C-terminal" evidence="8">
    <location>
        <begin position="67"/>
        <end position="196"/>
    </location>
</feature>
<dbReference type="EMBL" id="VWRR01000015">
    <property type="protein sequence ID" value="KAF6001174.1"/>
    <property type="molecule type" value="Genomic_DNA"/>
</dbReference>
<comment type="function">
    <text evidence="6">Aminocarboxypropyltransferase that catalyzes the aminocarboxypropyl transfer on pseudouridine in 18S rRNA. It constitutes the last step in biosynthesis of the hypermodified N1-methyl-N3-(3-amino-3-carboxypropyl) pseudouridine (m1acp3-Psi).</text>
</comment>
<dbReference type="InterPro" id="IPR007209">
    <property type="entry name" value="RNaseL-inhib-like_metal-bd_dom"/>
</dbReference>
<dbReference type="GO" id="GO:0000455">
    <property type="term" value="P:enzyme-directed rRNA pseudouridine synthesis"/>
    <property type="evidence" value="ECO:0007669"/>
    <property type="project" value="UniProtKB-UniRule"/>
</dbReference>
<comment type="caution">
    <text evidence="10">The sequence shown here is derived from an EMBL/GenBank/DDBJ whole genome shotgun (WGS) entry which is preliminary data.</text>
</comment>
<dbReference type="InterPro" id="IPR022968">
    <property type="entry name" value="Tsr3-like"/>
</dbReference>
<keyword evidence="3 6" id="KW-0698">rRNA processing</keyword>
<proteinExistence type="inferred from homology"/>
<feature type="region of interest" description="Disordered" evidence="7">
    <location>
        <begin position="1"/>
        <end position="23"/>
    </location>
</feature>
<evidence type="ECO:0000256" key="5">
    <source>
        <dbReference type="ARBA" id="ARBA00022691"/>
    </source>
</evidence>
<feature type="compositionally biased region" description="Low complexity" evidence="7">
    <location>
        <begin position="224"/>
        <end position="233"/>
    </location>
</feature>
<sequence length="233" mass="25894">MRLRVMGPEPLLGPNSELDRPDREEHEQIRLYMYDFGQCDVRRCTGRKLLRHGLLCSLRLGVPCHGVLLSPDASTVLSRADETCVRKWGLAVIDCSWNQIEASSLRRVHCRGLGQRRLLPTLQAVNPVNYGRGARLSCAEALAAALYIVGCKSTARRVLQPFGWSHAFWDVNQVALDMYAACPDADAVLLAQDAWLKQVTREYVEARAQWDPFAGLDSDESDSSAKADAPNNG</sequence>
<dbReference type="GO" id="GO:1904047">
    <property type="term" value="F:S-adenosyl-L-methionine binding"/>
    <property type="evidence" value="ECO:0007669"/>
    <property type="project" value="UniProtKB-UniRule"/>
</dbReference>
<evidence type="ECO:0000256" key="1">
    <source>
        <dbReference type="ARBA" id="ARBA00022490"/>
    </source>
</evidence>
<reference evidence="10 11" key="1">
    <citation type="journal article" date="2020" name="J. Phycol.">
        <title>Comparative genome analysis reveals Cyanidiococcus gen. nov., a new extremophilic red algal genus sister to Cyanidioschyzon (Cyanidioschyzonaceae, Rhodophyta).</title>
        <authorList>
            <person name="Liu S.-L."/>
            <person name="Chiang Y.-R."/>
            <person name="Yoon H.S."/>
            <person name="Fu H.-Y."/>
        </authorList>
    </citation>
    <scope>NUCLEOTIDE SEQUENCE [LARGE SCALE GENOMIC DNA]</scope>
    <source>
        <strain evidence="10 11">THAL066</strain>
    </source>
</reference>
<keyword evidence="5 6" id="KW-0949">S-adenosyl-L-methionine</keyword>
<dbReference type="HAMAP" id="MF_01116">
    <property type="entry name" value="TSR3"/>
    <property type="match status" value="1"/>
</dbReference>
<feature type="domain" description="RNase L inhibitor RLI-like possible metal-binding" evidence="9">
    <location>
        <begin position="30"/>
        <end position="61"/>
    </location>
</feature>
<keyword evidence="2 6" id="KW-0690">Ribosome biogenesis</keyword>
<comment type="caution">
    <text evidence="6">Lacks conserved residue(s) required for the propagation of feature annotation.</text>
</comment>
<organism evidence="10 11">
    <name type="scientific">Cyanidiococcus yangmingshanensis</name>
    <dbReference type="NCBI Taxonomy" id="2690220"/>
    <lineage>
        <taxon>Eukaryota</taxon>
        <taxon>Rhodophyta</taxon>
        <taxon>Bangiophyceae</taxon>
        <taxon>Cyanidiales</taxon>
        <taxon>Cyanidiaceae</taxon>
        <taxon>Cyanidiococcus</taxon>
    </lineage>
</organism>
<feature type="binding site" evidence="6">
    <location>
        <position position="93"/>
    </location>
    <ligand>
        <name>S-adenosyl-L-methionine</name>
        <dbReference type="ChEBI" id="CHEBI:59789"/>
    </ligand>
</feature>
<evidence type="ECO:0000256" key="3">
    <source>
        <dbReference type="ARBA" id="ARBA00022552"/>
    </source>
</evidence>
<evidence type="ECO:0000256" key="4">
    <source>
        <dbReference type="ARBA" id="ARBA00022679"/>
    </source>
</evidence>
<evidence type="ECO:0000259" key="8">
    <source>
        <dbReference type="Pfam" id="PF04034"/>
    </source>
</evidence>
<dbReference type="GO" id="GO:0030490">
    <property type="term" value="P:maturation of SSU-rRNA"/>
    <property type="evidence" value="ECO:0007669"/>
    <property type="project" value="TreeGrafter"/>
</dbReference>
<feature type="binding site" evidence="6">
    <location>
        <position position="45"/>
    </location>
    <ligand>
        <name>S-adenosyl-L-methionine</name>
        <dbReference type="ChEBI" id="CHEBI:59789"/>
    </ligand>
</feature>
<evidence type="ECO:0000256" key="2">
    <source>
        <dbReference type="ARBA" id="ARBA00022517"/>
    </source>
</evidence>
<feature type="binding site" evidence="6">
    <location>
        <position position="119"/>
    </location>
    <ligand>
        <name>S-adenosyl-L-methionine</name>
        <dbReference type="ChEBI" id="CHEBI:59789"/>
    </ligand>
</feature>
<comment type="catalytic activity">
    <reaction evidence="6">
        <text>an N(1)-methylpseudouridine in rRNA + S-adenosyl-L-methionine = N(1)-methyl-N(3)-[(3S)-3-amino-3-carboxypropyl]pseudouridine in rRNA + S-methyl-5'-thioadenosine + H(+)</text>
        <dbReference type="Rhea" id="RHEA:63296"/>
        <dbReference type="Rhea" id="RHEA-COMP:11634"/>
        <dbReference type="Rhea" id="RHEA-COMP:16310"/>
        <dbReference type="ChEBI" id="CHEBI:15378"/>
        <dbReference type="ChEBI" id="CHEBI:17509"/>
        <dbReference type="ChEBI" id="CHEBI:59789"/>
        <dbReference type="ChEBI" id="CHEBI:74890"/>
        <dbReference type="ChEBI" id="CHEBI:146234"/>
        <dbReference type="EC" id="2.5.1.157"/>
    </reaction>
</comment>
<keyword evidence="1" id="KW-0963">Cytoplasm</keyword>